<sequence length="65" mass="6899">MMTVSRSRFWTGSRLFALAAVSFVTILFIGANAHLIAVAFTSKPDCVLQPQTEGAAALRAAKPSC</sequence>
<accession>A0A420DJG7</accession>
<evidence type="ECO:0000313" key="2">
    <source>
        <dbReference type="Proteomes" id="UP000284407"/>
    </source>
</evidence>
<reference evidence="1 2" key="1">
    <citation type="submission" date="2018-09" db="EMBL/GenBank/DDBJ databases">
        <title>Genomic Encyclopedia of Archaeal and Bacterial Type Strains, Phase II (KMG-II): from individual species to whole genera.</title>
        <authorList>
            <person name="Goeker M."/>
        </authorList>
    </citation>
    <scope>NUCLEOTIDE SEQUENCE [LARGE SCALE GENOMIC DNA]</scope>
    <source>
        <strain evidence="1 2">DSM 11458</strain>
    </source>
</reference>
<protein>
    <submittedName>
        <fullName evidence="1">Uncharacterized protein</fullName>
    </submittedName>
</protein>
<comment type="caution">
    <text evidence="1">The sequence shown here is derived from an EMBL/GenBank/DDBJ whole genome shotgun (WGS) entry which is preliminary data.</text>
</comment>
<dbReference type="AlphaFoldDB" id="A0A420DJG7"/>
<organism evidence="1 2">
    <name type="scientific">Sulfitobacter guttiformis</name>
    <dbReference type="NCBI Taxonomy" id="74349"/>
    <lineage>
        <taxon>Bacteria</taxon>
        <taxon>Pseudomonadati</taxon>
        <taxon>Pseudomonadota</taxon>
        <taxon>Alphaproteobacteria</taxon>
        <taxon>Rhodobacterales</taxon>
        <taxon>Roseobacteraceae</taxon>
        <taxon>Sulfitobacter</taxon>
    </lineage>
</organism>
<dbReference type="OrthoDB" id="7597200at2"/>
<gene>
    <name evidence="1" type="ORF">C8N30_3486</name>
</gene>
<dbReference type="EMBL" id="RAQK01000002">
    <property type="protein sequence ID" value="RKE94361.1"/>
    <property type="molecule type" value="Genomic_DNA"/>
</dbReference>
<dbReference type="STRING" id="1443111.Z949_988"/>
<keyword evidence="2" id="KW-1185">Reference proteome</keyword>
<evidence type="ECO:0000313" key="1">
    <source>
        <dbReference type="EMBL" id="RKE94361.1"/>
    </source>
</evidence>
<name>A0A420DJG7_9RHOB</name>
<dbReference type="RefSeq" id="WP_037967822.1">
    <property type="nucleotide sequence ID" value="NZ_RAQK01000002.1"/>
</dbReference>
<dbReference type="Proteomes" id="UP000284407">
    <property type="component" value="Unassembled WGS sequence"/>
</dbReference>
<proteinExistence type="predicted"/>